<organism evidence="2 3">
    <name type="scientific">Porites lobata</name>
    <dbReference type="NCBI Taxonomy" id="104759"/>
    <lineage>
        <taxon>Eukaryota</taxon>
        <taxon>Metazoa</taxon>
        <taxon>Cnidaria</taxon>
        <taxon>Anthozoa</taxon>
        <taxon>Hexacorallia</taxon>
        <taxon>Scleractinia</taxon>
        <taxon>Fungiina</taxon>
        <taxon>Poritidae</taxon>
        <taxon>Porites</taxon>
    </lineage>
</organism>
<gene>
    <name evidence="2" type="ORF">PLOB_00041999</name>
</gene>
<proteinExistence type="predicted"/>
<feature type="region of interest" description="Disordered" evidence="1">
    <location>
        <begin position="31"/>
        <end position="192"/>
    </location>
</feature>
<comment type="caution">
    <text evidence="2">The sequence shown here is derived from an EMBL/GenBank/DDBJ whole genome shotgun (WGS) entry which is preliminary data.</text>
</comment>
<sequence>MRWLVGEWLREFCTGSTEMDGNGIMTYAIPSEGNSVTDHGYNERVSHVTPDSVISQVTPDSNGSTPLNAHENGHDQQEHYNESSSSATESSPIEESNLPEQQLSEEKCERNMNKVEGNVPQEEKAPEVENKDPGSCLDAHAEQKIENSEEEKPELASEQKTEAASEQTAEQAEIKETSPSPASEEEEPMDEN</sequence>
<name>A0ABN8PE15_9CNID</name>
<dbReference type="EMBL" id="CALNXK010000067">
    <property type="protein sequence ID" value="CAH3141831.1"/>
    <property type="molecule type" value="Genomic_DNA"/>
</dbReference>
<accession>A0ABN8PE15</accession>
<keyword evidence="3" id="KW-1185">Reference proteome</keyword>
<evidence type="ECO:0000256" key="1">
    <source>
        <dbReference type="SAM" id="MobiDB-lite"/>
    </source>
</evidence>
<feature type="compositionally biased region" description="Basic and acidic residues" evidence="1">
    <location>
        <begin position="71"/>
        <end position="81"/>
    </location>
</feature>
<evidence type="ECO:0000313" key="3">
    <source>
        <dbReference type="Proteomes" id="UP001159405"/>
    </source>
</evidence>
<feature type="compositionally biased region" description="Acidic residues" evidence="1">
    <location>
        <begin position="183"/>
        <end position="192"/>
    </location>
</feature>
<dbReference type="Proteomes" id="UP001159405">
    <property type="component" value="Unassembled WGS sequence"/>
</dbReference>
<feature type="compositionally biased region" description="Low complexity" evidence="1">
    <location>
        <begin position="82"/>
        <end position="96"/>
    </location>
</feature>
<reference evidence="2 3" key="1">
    <citation type="submission" date="2022-05" db="EMBL/GenBank/DDBJ databases">
        <authorList>
            <consortium name="Genoscope - CEA"/>
            <person name="William W."/>
        </authorList>
    </citation>
    <scope>NUCLEOTIDE SEQUENCE [LARGE SCALE GENOMIC DNA]</scope>
</reference>
<protein>
    <recommendedName>
        <fullName evidence="4">Pinin</fullName>
    </recommendedName>
</protein>
<evidence type="ECO:0000313" key="2">
    <source>
        <dbReference type="EMBL" id="CAH3141831.1"/>
    </source>
</evidence>
<feature type="compositionally biased region" description="Basic and acidic residues" evidence="1">
    <location>
        <begin position="121"/>
        <end position="132"/>
    </location>
</feature>
<feature type="compositionally biased region" description="Basic and acidic residues" evidence="1">
    <location>
        <begin position="153"/>
        <end position="163"/>
    </location>
</feature>
<feature type="compositionally biased region" description="Polar residues" evidence="1">
    <location>
        <begin position="52"/>
        <end position="67"/>
    </location>
</feature>
<feature type="compositionally biased region" description="Basic and acidic residues" evidence="1">
    <location>
        <begin position="104"/>
        <end position="113"/>
    </location>
</feature>
<feature type="compositionally biased region" description="Low complexity" evidence="1">
    <location>
        <begin position="164"/>
        <end position="182"/>
    </location>
</feature>
<evidence type="ECO:0008006" key="4">
    <source>
        <dbReference type="Google" id="ProtNLM"/>
    </source>
</evidence>